<dbReference type="Pfam" id="PF13410">
    <property type="entry name" value="GST_C_2"/>
    <property type="match status" value="1"/>
</dbReference>
<dbReference type="EMBL" id="LHPF02000002">
    <property type="protein sequence ID" value="PSC75495.1"/>
    <property type="molecule type" value="Genomic_DNA"/>
</dbReference>
<proteinExistence type="predicted"/>
<dbReference type="PANTHER" id="PTHR44750:SF1">
    <property type="entry name" value="GLUTATHIONE S-TRANSFERASE T1-RELATED"/>
    <property type="match status" value="1"/>
</dbReference>
<dbReference type="InterPro" id="IPR036282">
    <property type="entry name" value="Glutathione-S-Trfase_C_sf"/>
</dbReference>
<dbReference type="Proteomes" id="UP000239649">
    <property type="component" value="Unassembled WGS sequence"/>
</dbReference>
<dbReference type="SUPFAM" id="SSF47616">
    <property type="entry name" value="GST C-terminal domain-like"/>
    <property type="match status" value="1"/>
</dbReference>
<organism evidence="2 3">
    <name type="scientific">Micractinium conductrix</name>
    <dbReference type="NCBI Taxonomy" id="554055"/>
    <lineage>
        <taxon>Eukaryota</taxon>
        <taxon>Viridiplantae</taxon>
        <taxon>Chlorophyta</taxon>
        <taxon>core chlorophytes</taxon>
        <taxon>Trebouxiophyceae</taxon>
        <taxon>Chlorellales</taxon>
        <taxon>Chlorellaceae</taxon>
        <taxon>Chlorella clade</taxon>
        <taxon>Micractinium</taxon>
    </lineage>
</organism>
<dbReference type="InterPro" id="IPR010987">
    <property type="entry name" value="Glutathione-S-Trfase_C-like"/>
</dbReference>
<reference evidence="2 3" key="1">
    <citation type="journal article" date="2018" name="Plant J.">
        <title>Genome sequences of Chlorella sorokiniana UTEX 1602 and Micractinium conductrix SAG 241.80: implications to maltose excretion by a green alga.</title>
        <authorList>
            <person name="Arriola M.B."/>
            <person name="Velmurugan N."/>
            <person name="Zhang Y."/>
            <person name="Plunkett M.H."/>
            <person name="Hondzo H."/>
            <person name="Barney B.M."/>
        </authorList>
    </citation>
    <scope>NUCLEOTIDE SEQUENCE [LARGE SCALE GENOMIC DNA]</scope>
    <source>
        <strain evidence="2 3">SAG 241.80</strain>
    </source>
</reference>
<dbReference type="GO" id="GO:0016740">
    <property type="term" value="F:transferase activity"/>
    <property type="evidence" value="ECO:0007669"/>
    <property type="project" value="UniProtKB-KW"/>
</dbReference>
<dbReference type="InterPro" id="IPR043377">
    <property type="entry name" value="GSTT1/2/3"/>
</dbReference>
<protein>
    <submittedName>
        <fullName evidence="2">Glutathione S-transferase theta-2B</fullName>
    </submittedName>
</protein>
<dbReference type="STRING" id="554055.A0A2P6VN69"/>
<accession>A0A2P6VN69</accession>
<dbReference type="AlphaFoldDB" id="A0A2P6VN69"/>
<evidence type="ECO:0000313" key="3">
    <source>
        <dbReference type="Proteomes" id="UP000239649"/>
    </source>
</evidence>
<evidence type="ECO:0000259" key="1">
    <source>
        <dbReference type="PROSITE" id="PS50405"/>
    </source>
</evidence>
<dbReference type="Gene3D" id="1.20.1050.10">
    <property type="match status" value="1"/>
</dbReference>
<feature type="domain" description="GST C-terminal" evidence="1">
    <location>
        <begin position="34"/>
        <end position="174"/>
    </location>
</feature>
<keyword evidence="3" id="KW-1185">Reference proteome</keyword>
<dbReference type="PANTHER" id="PTHR44750">
    <property type="entry name" value="GLUTATHIONE S-TRANSFERASE T1-RELATED"/>
    <property type="match status" value="1"/>
</dbReference>
<dbReference type="PROSITE" id="PS50405">
    <property type="entry name" value="GST_CTER"/>
    <property type="match status" value="1"/>
</dbReference>
<evidence type="ECO:0000313" key="2">
    <source>
        <dbReference type="EMBL" id="PSC75495.1"/>
    </source>
</evidence>
<comment type="caution">
    <text evidence="2">The sequence shown here is derived from an EMBL/GenBank/DDBJ whole genome shotgun (WGS) entry which is preliminary data.</text>
</comment>
<dbReference type="OrthoDB" id="422574at2759"/>
<name>A0A2P6VN69_9CHLO</name>
<sequence length="186" mass="20600">MKDGDFCLPESASIMRHLCDTRRGAVADHWYPAEPHARASINAAMDWHGSTLRVGAMTVVWHRAISLNLGFKGNEGIVNDFALPRVKDALKALDSVWLKDGPFVAGQSQPSIADLLLSCEVEQLCLLDGALQGPDMADLLAPLPRVRAWLGRVRDACSPHYDEVHKLLRKSRDRLVARKQQQASKL</sequence>
<gene>
    <name evidence="2" type="ORF">C2E20_1138</name>
</gene>